<evidence type="ECO:0000313" key="6">
    <source>
        <dbReference type="Proteomes" id="UP000196158"/>
    </source>
</evidence>
<dbReference type="SMART" id="SM00312">
    <property type="entry name" value="PX"/>
    <property type="match status" value="1"/>
</dbReference>
<dbReference type="SMART" id="SM00233">
    <property type="entry name" value="PH"/>
    <property type="match status" value="1"/>
</dbReference>
<sequence>MTTKAGTSATLDLLAQYNNHIQERDKVNDDIEGKPELDDNRPSYDDLFKENVKLKLELKQRKKEIVSLKKVINLMQHDKNTSVEDLISQATSDESSSNEKKKEIVLPPRSTERSGLPKDSGSLVSSPVIIERPELITSKSSPSNPFSDKYTKLEQVQNDNEDNEIEDNMTNSIETAHVGKIHDGADTTSTNNTVQNLSNMQTHHLIPSQTPSLTSPATSVTYTTSRITIKSPNRRAKSPAQERLNSPQSINRVTSVINNHLHSPLKADYNERDVNMAEQSSQYSQIDSSFDNDSGLNKSPTKMATMELDFSPNAKAKLNNFSQLLADSFGEDDKLSSPYAAENQESRNMADKSRPLPPVPPKFFSPSNPNIPTTPAGVSLGSPVILNRAKDKNAVNNSLLNGQSITTSSSSMNKRNEGNSINGNDSLRVPSATDSVDSERKPLPNTVSSNTSQNQNLLKVENSKNRVRTNSTGTVASSTNSALTSDIPLFVQPNDLHTIQMDILSTLYFDPKSNSGENLILFGVIDKSSGKEMFKFSKSIQKIRELDVYLKSHVSSLSLPSLPERTLFQTTVPTRVDYRREHLKNYFNSIAAIPELPGNVSLKISQFLSTDTLMSPFLLEDTQKEGSLLMRRPKKALGGNVSWRVRYGIMNGEYLQLFEGNDMMETIRLKQASLELLPNMPDDKYGTKNGFLILEQKKVGLSSSSKYYICAESPKERESWIAALSEFIDTAKLSVSSPTGDSIGTFSTTTSNSLNDSTDQTYVTDLTQPDNGVSSQSSQANNADNFQATSYDQFANTGPDDDKDNKRNKMRSLFPFKKFSNMTNNTLHPTGHNMGHQNTNNSRPVSTNDESDKSMTMENDYSMRSDSSMVRTSPNYRTKQMSQGAVFGTSVETCLKLSSHSYQGIYEIPSVVYRCLEYLYKNRGIQEEGIFRLSGSSTMIKTLQEDFDRDYDIDLCNYKHSDDNPSNVISVNTISGLLKLYLRNLPHLIVGDEQFLLFKKAVDDHHDDPSAIAIEFRKIIREKQVPHANISLMYALFELLTRINENNKINKMNLRNLCIVFSQTLNIPITMLQPFIEDFNCIFKDGEPIRNENREELDIHIPGV</sequence>
<evidence type="ECO:0000256" key="2">
    <source>
        <dbReference type="SAM" id="MobiDB-lite"/>
    </source>
</evidence>
<dbReference type="InterPro" id="IPR011993">
    <property type="entry name" value="PH-like_dom_sf"/>
</dbReference>
<feature type="compositionally biased region" description="Polar residues" evidence="2">
    <location>
        <begin position="762"/>
        <end position="773"/>
    </location>
</feature>
<feature type="domain" description="PH" evidence="3">
    <location>
        <begin position="621"/>
        <end position="729"/>
    </location>
</feature>
<feature type="compositionally biased region" description="Low complexity" evidence="2">
    <location>
        <begin position="445"/>
        <end position="456"/>
    </location>
</feature>
<dbReference type="EMBL" id="FXLY01000010">
    <property type="protein sequence ID" value="SMN22162.1"/>
    <property type="molecule type" value="Genomic_DNA"/>
</dbReference>
<protein>
    <submittedName>
        <fullName evidence="5">Similar to Saccharomyces cerevisiae YPL115C BEM3 Rho GTPase activating protein (RhoGAP) involved in control of the cytoskeleton organization</fullName>
    </submittedName>
</protein>
<evidence type="ECO:0000259" key="3">
    <source>
        <dbReference type="PROSITE" id="PS50003"/>
    </source>
</evidence>
<dbReference type="GO" id="GO:0005933">
    <property type="term" value="C:cellular bud"/>
    <property type="evidence" value="ECO:0007669"/>
    <property type="project" value="UniProtKB-ARBA"/>
</dbReference>
<dbReference type="Pfam" id="PF00787">
    <property type="entry name" value="PX"/>
    <property type="match status" value="1"/>
</dbReference>
<dbReference type="GO" id="GO:0005938">
    <property type="term" value="C:cell cortex"/>
    <property type="evidence" value="ECO:0007669"/>
    <property type="project" value="UniProtKB-ARBA"/>
</dbReference>
<dbReference type="InterPro" id="IPR000198">
    <property type="entry name" value="RhoGAP_dom"/>
</dbReference>
<feature type="region of interest" description="Disordered" evidence="2">
    <location>
        <begin position="821"/>
        <end position="871"/>
    </location>
</feature>
<feature type="compositionally biased region" description="Low complexity" evidence="2">
    <location>
        <begin position="746"/>
        <end position="761"/>
    </location>
</feature>
<feature type="compositionally biased region" description="Basic and acidic residues" evidence="2">
    <location>
        <begin position="344"/>
        <end position="354"/>
    </location>
</feature>
<dbReference type="GO" id="GO:0007165">
    <property type="term" value="P:signal transduction"/>
    <property type="evidence" value="ECO:0007669"/>
    <property type="project" value="InterPro"/>
</dbReference>
<dbReference type="CDD" id="cd13277">
    <property type="entry name" value="PH_Bem3"/>
    <property type="match status" value="1"/>
</dbReference>
<feature type="region of interest" description="Disordered" evidence="2">
    <location>
        <begin position="24"/>
        <end position="43"/>
    </location>
</feature>
<evidence type="ECO:0000259" key="4">
    <source>
        <dbReference type="PROSITE" id="PS50238"/>
    </source>
</evidence>
<feature type="region of interest" description="Disordered" evidence="2">
    <location>
        <begin position="88"/>
        <end position="125"/>
    </location>
</feature>
<dbReference type="InterPro" id="IPR050729">
    <property type="entry name" value="Rho-GAP"/>
</dbReference>
<dbReference type="PANTHER" id="PTHR23176">
    <property type="entry name" value="RHO/RAC/CDC GTPASE-ACTIVATING PROTEIN"/>
    <property type="match status" value="1"/>
</dbReference>
<dbReference type="Proteomes" id="UP000196158">
    <property type="component" value="Unassembled WGS sequence"/>
</dbReference>
<feature type="compositionally biased region" description="Basic and acidic residues" evidence="2">
    <location>
        <begin position="97"/>
        <end position="116"/>
    </location>
</feature>
<feature type="region of interest" description="Disordered" evidence="2">
    <location>
        <begin position="340"/>
        <end position="376"/>
    </location>
</feature>
<keyword evidence="1" id="KW-0343">GTPase activation</keyword>
<proteinExistence type="predicted"/>
<dbReference type="CDD" id="cd06093">
    <property type="entry name" value="PX_domain"/>
    <property type="match status" value="1"/>
</dbReference>
<dbReference type="GO" id="GO:0005096">
    <property type="term" value="F:GTPase activator activity"/>
    <property type="evidence" value="ECO:0007669"/>
    <property type="project" value="UniProtKB-KW"/>
</dbReference>
<organism evidence="5 6">
    <name type="scientific">Maudiozyma saulgeensis</name>
    <dbReference type="NCBI Taxonomy" id="1789683"/>
    <lineage>
        <taxon>Eukaryota</taxon>
        <taxon>Fungi</taxon>
        <taxon>Dikarya</taxon>
        <taxon>Ascomycota</taxon>
        <taxon>Saccharomycotina</taxon>
        <taxon>Saccharomycetes</taxon>
        <taxon>Saccharomycetales</taxon>
        <taxon>Saccharomycetaceae</taxon>
        <taxon>Maudiozyma</taxon>
    </lineage>
</organism>
<feature type="compositionally biased region" description="Polar residues" evidence="2">
    <location>
        <begin position="835"/>
        <end position="849"/>
    </location>
</feature>
<feature type="region of interest" description="Disordered" evidence="2">
    <location>
        <begin position="397"/>
        <end position="478"/>
    </location>
</feature>
<dbReference type="Gene3D" id="3.30.1520.10">
    <property type="entry name" value="Phox-like domain"/>
    <property type="match status" value="1"/>
</dbReference>
<dbReference type="InterPro" id="IPR008936">
    <property type="entry name" value="Rho_GTPase_activation_prot"/>
</dbReference>
<dbReference type="OrthoDB" id="185175at2759"/>
<dbReference type="GO" id="GO:0007010">
    <property type="term" value="P:cytoskeleton organization"/>
    <property type="evidence" value="ECO:0007669"/>
    <property type="project" value="UniProtKB-ARBA"/>
</dbReference>
<keyword evidence="6" id="KW-1185">Reference proteome</keyword>
<feature type="region of interest" description="Disordered" evidence="2">
    <location>
        <begin position="277"/>
        <end position="300"/>
    </location>
</feature>
<dbReference type="Pfam" id="PF00169">
    <property type="entry name" value="PH"/>
    <property type="match status" value="1"/>
</dbReference>
<gene>
    <name evidence="5" type="ORF">KASA_0I01804G</name>
</gene>
<dbReference type="AlphaFoldDB" id="A0A1X7R955"/>
<dbReference type="InterPro" id="IPR001849">
    <property type="entry name" value="PH_domain"/>
</dbReference>
<dbReference type="Pfam" id="PF00620">
    <property type="entry name" value="RhoGAP"/>
    <property type="match status" value="1"/>
</dbReference>
<feature type="domain" description="Rho-GAP" evidence="4">
    <location>
        <begin position="895"/>
        <end position="1104"/>
    </location>
</feature>
<dbReference type="SUPFAM" id="SSF64268">
    <property type="entry name" value="PX domain"/>
    <property type="match status" value="1"/>
</dbReference>
<accession>A0A1X7R955</accession>
<feature type="region of interest" description="Disordered" evidence="2">
    <location>
        <begin position="746"/>
        <end position="780"/>
    </location>
</feature>
<dbReference type="GO" id="GO:0035091">
    <property type="term" value="F:phosphatidylinositol binding"/>
    <property type="evidence" value="ECO:0007669"/>
    <property type="project" value="InterPro"/>
</dbReference>
<feature type="compositionally biased region" description="Polar residues" evidence="2">
    <location>
        <begin position="468"/>
        <end position="478"/>
    </location>
</feature>
<dbReference type="SMART" id="SM00324">
    <property type="entry name" value="RhoGAP"/>
    <property type="match status" value="1"/>
</dbReference>
<name>A0A1X7R955_9SACH</name>
<dbReference type="PANTHER" id="PTHR23176:SF129">
    <property type="entry name" value="RHO GTPASE ACTIVATING PROTEIN AT 16F, ISOFORM E-RELATED"/>
    <property type="match status" value="1"/>
</dbReference>
<evidence type="ECO:0000256" key="1">
    <source>
        <dbReference type="ARBA" id="ARBA00022468"/>
    </source>
</evidence>
<dbReference type="SUPFAM" id="SSF50729">
    <property type="entry name" value="PH domain-like"/>
    <property type="match status" value="1"/>
</dbReference>
<dbReference type="InterPro" id="IPR036871">
    <property type="entry name" value="PX_dom_sf"/>
</dbReference>
<dbReference type="Gene3D" id="1.10.555.10">
    <property type="entry name" value="Rho GTPase activation protein"/>
    <property type="match status" value="1"/>
</dbReference>
<dbReference type="PROSITE" id="PS50238">
    <property type="entry name" value="RHOGAP"/>
    <property type="match status" value="1"/>
</dbReference>
<dbReference type="Gene3D" id="2.30.29.30">
    <property type="entry name" value="Pleckstrin-homology domain (PH domain)/Phosphotyrosine-binding domain (PTB)"/>
    <property type="match status" value="1"/>
</dbReference>
<reference evidence="5 6" key="1">
    <citation type="submission" date="2017-04" db="EMBL/GenBank/DDBJ databases">
        <authorList>
            <person name="Afonso C.L."/>
            <person name="Miller P.J."/>
            <person name="Scott M.A."/>
            <person name="Spackman E."/>
            <person name="Goraichik I."/>
            <person name="Dimitrov K.M."/>
            <person name="Suarez D.L."/>
            <person name="Swayne D.E."/>
        </authorList>
    </citation>
    <scope>NUCLEOTIDE SEQUENCE [LARGE SCALE GENOMIC DNA]</scope>
</reference>
<dbReference type="PROSITE" id="PS50003">
    <property type="entry name" value="PH_DOMAIN"/>
    <property type="match status" value="1"/>
</dbReference>
<feature type="compositionally biased region" description="Polar residues" evidence="2">
    <location>
        <begin position="397"/>
        <end position="425"/>
    </location>
</feature>
<dbReference type="InterPro" id="IPR001683">
    <property type="entry name" value="PX_dom"/>
</dbReference>
<evidence type="ECO:0000313" key="5">
    <source>
        <dbReference type="EMBL" id="SMN22162.1"/>
    </source>
</evidence>
<feature type="compositionally biased region" description="Polar residues" evidence="2">
    <location>
        <begin position="856"/>
        <end position="871"/>
    </location>
</feature>
<dbReference type="SUPFAM" id="SSF48350">
    <property type="entry name" value="GTPase activation domain, GAP"/>
    <property type="match status" value="1"/>
</dbReference>
<dbReference type="STRING" id="1789683.A0A1X7R955"/>